<proteinExistence type="predicted"/>
<dbReference type="AlphaFoldDB" id="A0A3R9MIQ1"/>
<dbReference type="PANTHER" id="PTHR43358:SF4">
    <property type="entry name" value="ALPHA_BETA HYDROLASE FOLD-1 DOMAIN-CONTAINING PROTEIN"/>
    <property type="match status" value="1"/>
</dbReference>
<comment type="caution">
    <text evidence="2">The sequence shown here is derived from an EMBL/GenBank/DDBJ whole genome shotgun (WGS) entry which is preliminary data.</text>
</comment>
<dbReference type="Pfam" id="PF12146">
    <property type="entry name" value="Hydrolase_4"/>
    <property type="match status" value="1"/>
</dbReference>
<dbReference type="PANTHER" id="PTHR43358">
    <property type="entry name" value="ALPHA/BETA-HYDROLASE"/>
    <property type="match status" value="1"/>
</dbReference>
<sequence>MRTHHIFRHGRRTLVLAAVVFAGLNVVAAFHAWRFTHFTVAAGTHTDNPEQLTPLQKLGVLLTGIKNPKPVNQQYPSFPFATLHLASPNGRLECWYGPVAQPRGTVALFHGYTSSKGKLLTEAAHFRSLGYNVLLTDFAGNGGSTGNVCTVGHHEAADVATVLRWLQRRNSPVFVYANSMGAVATLRAEAELGVQPTANVLECPYGSMLETAQSRFRSMRVPSFPMANLLVFWGGVENNFWAFDLDTKHYAAHVTTPTLLLWGNADPRVTRTETEAIFTALAGPKQRQDFAGSGHEPYWWKHPHQWRTVTGEFLRMHYQATTHK</sequence>
<dbReference type="OrthoDB" id="9777090at2"/>
<dbReference type="GO" id="GO:0016787">
    <property type="term" value="F:hydrolase activity"/>
    <property type="evidence" value="ECO:0007669"/>
    <property type="project" value="UniProtKB-KW"/>
</dbReference>
<dbReference type="RefSeq" id="WP_125422864.1">
    <property type="nucleotide sequence ID" value="NZ_RWIT01000012.1"/>
</dbReference>
<reference evidence="2 3" key="1">
    <citation type="submission" date="2018-12" db="EMBL/GenBank/DDBJ databases">
        <authorList>
            <person name="Feng G."/>
            <person name="Zhu H."/>
        </authorList>
    </citation>
    <scope>NUCLEOTIDE SEQUENCE [LARGE SCALE GENOMIC DNA]</scope>
    <source>
        <strain evidence="2 3">KCTC 12533</strain>
    </source>
</reference>
<dbReference type="EMBL" id="RWIT01000012">
    <property type="protein sequence ID" value="RSK46796.1"/>
    <property type="molecule type" value="Genomic_DNA"/>
</dbReference>
<evidence type="ECO:0000313" key="2">
    <source>
        <dbReference type="EMBL" id="RSK46796.1"/>
    </source>
</evidence>
<dbReference type="Gene3D" id="3.40.50.1820">
    <property type="entry name" value="alpha/beta hydrolase"/>
    <property type="match status" value="1"/>
</dbReference>
<dbReference type="InterPro" id="IPR022742">
    <property type="entry name" value="Hydrolase_4"/>
</dbReference>
<keyword evidence="2" id="KW-0378">Hydrolase</keyword>
<name>A0A3R9MIQ1_9BACT</name>
<evidence type="ECO:0000313" key="3">
    <source>
        <dbReference type="Proteomes" id="UP000273500"/>
    </source>
</evidence>
<protein>
    <submittedName>
        <fullName evidence="2">Alpha/beta hydrolase</fullName>
    </submittedName>
</protein>
<keyword evidence="3" id="KW-1185">Reference proteome</keyword>
<accession>A0A3R9MIQ1</accession>
<dbReference type="InterPro" id="IPR052920">
    <property type="entry name" value="DNA-binding_regulatory"/>
</dbReference>
<organism evidence="2 3">
    <name type="scientific">Hymenobacter rigui</name>
    <dbReference type="NCBI Taxonomy" id="334424"/>
    <lineage>
        <taxon>Bacteria</taxon>
        <taxon>Pseudomonadati</taxon>
        <taxon>Bacteroidota</taxon>
        <taxon>Cytophagia</taxon>
        <taxon>Cytophagales</taxon>
        <taxon>Hymenobacteraceae</taxon>
        <taxon>Hymenobacter</taxon>
    </lineage>
</organism>
<dbReference type="InterPro" id="IPR029058">
    <property type="entry name" value="AB_hydrolase_fold"/>
</dbReference>
<dbReference type="SUPFAM" id="SSF53474">
    <property type="entry name" value="alpha/beta-Hydrolases"/>
    <property type="match status" value="1"/>
</dbReference>
<dbReference type="Proteomes" id="UP000273500">
    <property type="component" value="Unassembled WGS sequence"/>
</dbReference>
<evidence type="ECO:0000259" key="1">
    <source>
        <dbReference type="Pfam" id="PF12146"/>
    </source>
</evidence>
<gene>
    <name evidence="2" type="ORF">EI291_17260</name>
</gene>
<feature type="domain" description="Serine aminopeptidase S33" evidence="1">
    <location>
        <begin position="101"/>
        <end position="204"/>
    </location>
</feature>